<reference evidence="11" key="1">
    <citation type="submission" date="2022-09" db="EMBL/GenBank/DDBJ databases">
        <title>Intensive care unit water sources are persistently colonized with multi-drug resistant bacteria and are the site of extensive horizontal gene transfer of antibiotic resistance genes.</title>
        <authorList>
            <person name="Diorio-Toth L."/>
        </authorList>
    </citation>
    <scope>NUCLEOTIDE SEQUENCE</scope>
    <source>
        <strain evidence="11">GD03843</strain>
    </source>
</reference>
<keyword evidence="6" id="KW-0560">Oxidoreductase</keyword>
<dbReference type="PANTHER" id="PTHR30521">
    <property type="entry name" value="DEFERROCHELATASE/PEROXIDASE"/>
    <property type="match status" value="1"/>
</dbReference>
<evidence type="ECO:0000256" key="1">
    <source>
        <dbReference type="ARBA" id="ARBA00001970"/>
    </source>
</evidence>
<organism evidence="11 12">
    <name type="scientific">Achromobacter spanius</name>
    <dbReference type="NCBI Taxonomy" id="217203"/>
    <lineage>
        <taxon>Bacteria</taxon>
        <taxon>Pseudomonadati</taxon>
        <taxon>Pseudomonadota</taxon>
        <taxon>Betaproteobacteria</taxon>
        <taxon>Burkholderiales</taxon>
        <taxon>Alcaligenaceae</taxon>
        <taxon>Achromobacter</taxon>
    </lineage>
</organism>
<keyword evidence="3" id="KW-0349">Heme</keyword>
<dbReference type="InterPro" id="IPR011008">
    <property type="entry name" value="Dimeric_a/b-barrel"/>
</dbReference>
<dbReference type="SUPFAM" id="SSF54909">
    <property type="entry name" value="Dimeric alpha+beta barrel"/>
    <property type="match status" value="1"/>
</dbReference>
<dbReference type="GO" id="GO:0046872">
    <property type="term" value="F:metal ion binding"/>
    <property type="evidence" value="ECO:0007669"/>
    <property type="project" value="UniProtKB-KW"/>
</dbReference>
<gene>
    <name evidence="11" type="ORF">N5D93_16070</name>
</gene>
<comment type="similarity">
    <text evidence="8">Belongs to the DyP-type peroxidase family.</text>
</comment>
<evidence type="ECO:0000256" key="3">
    <source>
        <dbReference type="ARBA" id="ARBA00022617"/>
    </source>
</evidence>
<evidence type="ECO:0000259" key="10">
    <source>
        <dbReference type="Pfam" id="PF21105"/>
    </source>
</evidence>
<dbReference type="GO" id="GO:0004601">
    <property type="term" value="F:peroxidase activity"/>
    <property type="evidence" value="ECO:0007669"/>
    <property type="project" value="UniProtKB-KW"/>
</dbReference>
<comment type="caution">
    <text evidence="11">The sequence shown here is derived from an EMBL/GenBank/DDBJ whole genome shotgun (WGS) entry which is preliminary data.</text>
</comment>
<dbReference type="InterPro" id="IPR006314">
    <property type="entry name" value="Dyp_peroxidase"/>
</dbReference>
<evidence type="ECO:0000313" key="11">
    <source>
        <dbReference type="EMBL" id="MDH0737329.1"/>
    </source>
</evidence>
<dbReference type="GO" id="GO:0005829">
    <property type="term" value="C:cytosol"/>
    <property type="evidence" value="ECO:0007669"/>
    <property type="project" value="TreeGrafter"/>
</dbReference>
<keyword evidence="5" id="KW-0732">Signal</keyword>
<keyword evidence="2 11" id="KW-0575">Peroxidase</keyword>
<evidence type="ECO:0000256" key="2">
    <source>
        <dbReference type="ARBA" id="ARBA00022559"/>
    </source>
</evidence>
<sequence length="504" mass="53963">MTELALEVDDIQGHVLVGFGGGHEILLGLRFRPGSVAAGKAALLSCIDWVTPARASVAAREMRRSGISGAGPTPDMGKAGMSISFSHPGLQLLGPFAGPQDIFFRQGAFESASSLGDEVAEDGLPRDWQVGGDADSTPHVFLVLAATSLEVVESAEVSLMTLLSAQLDTIYRRYGRRLQCEREHFGFVDGISQPAPRGDVGVTPLIDREYASDHPMSPDYARPGQPLVWPGQFLFGYPSQQAESHDPGADLGGGDLLLRNGSLLVFRQLRQDVAAFTAAMKQLARDFTDAGLAIDEATAAAWCVGRWPDGTPVSVSPQGPSDAISGDSYRRNGFLFRSKLDAAVLTDRKGIAHPFPGSPHDRLGKSCPLFSHIRKVNPRDLGPDQGGSGVTLKSQMLRRGIPYGPDWTGTADGEDRGLLFLAYQTSIENQFHRLMTLWVNNPSAPHGQGIDPVIGAPQGGRVLTRMPADNRNYNATLPGRWVTATGAGYFFAPGIQALKAILTQ</sequence>
<dbReference type="Pfam" id="PF20628">
    <property type="entry name" value="Dyp_perox_C"/>
    <property type="match status" value="1"/>
</dbReference>
<evidence type="ECO:0000256" key="6">
    <source>
        <dbReference type="ARBA" id="ARBA00023002"/>
    </source>
</evidence>
<feature type="domain" description="DyP dimeric alpha+beta barrel" evidence="10">
    <location>
        <begin position="10"/>
        <end position="175"/>
    </location>
</feature>
<comment type="cofactor">
    <cofactor evidence="1">
        <name>heme b</name>
        <dbReference type="ChEBI" id="CHEBI:60344"/>
    </cofactor>
</comment>
<dbReference type="Proteomes" id="UP001161094">
    <property type="component" value="Unassembled WGS sequence"/>
</dbReference>
<dbReference type="RefSeq" id="WP_279995819.1">
    <property type="nucleotide sequence ID" value="NZ_JAOCDZ010000010.1"/>
</dbReference>
<protein>
    <submittedName>
        <fullName evidence="11">Dyp-type peroxidase</fullName>
    </submittedName>
</protein>
<dbReference type="AlphaFoldDB" id="A0AA42LPW9"/>
<dbReference type="PROSITE" id="PS51404">
    <property type="entry name" value="DYP_PEROXIDASE"/>
    <property type="match status" value="1"/>
</dbReference>
<dbReference type="Pfam" id="PF21105">
    <property type="entry name" value="DyP_N"/>
    <property type="match status" value="1"/>
</dbReference>
<keyword evidence="7" id="KW-0408">Iron</keyword>
<accession>A0AA42LPW9</accession>
<feature type="domain" description="Dyp-type peroxidase C-terminal" evidence="9">
    <location>
        <begin position="365"/>
        <end position="438"/>
    </location>
</feature>
<evidence type="ECO:0000259" key="9">
    <source>
        <dbReference type="Pfam" id="PF20628"/>
    </source>
</evidence>
<dbReference type="EMBL" id="JAOCDZ010000010">
    <property type="protein sequence ID" value="MDH0737329.1"/>
    <property type="molecule type" value="Genomic_DNA"/>
</dbReference>
<name>A0AA42LPW9_9BURK</name>
<evidence type="ECO:0000256" key="4">
    <source>
        <dbReference type="ARBA" id="ARBA00022723"/>
    </source>
</evidence>
<evidence type="ECO:0000256" key="7">
    <source>
        <dbReference type="ARBA" id="ARBA00023004"/>
    </source>
</evidence>
<dbReference type="InterPro" id="IPR049509">
    <property type="entry name" value="DyP_N"/>
</dbReference>
<evidence type="ECO:0000313" key="12">
    <source>
        <dbReference type="Proteomes" id="UP001161094"/>
    </source>
</evidence>
<proteinExistence type="inferred from homology"/>
<evidence type="ECO:0000256" key="5">
    <source>
        <dbReference type="ARBA" id="ARBA00022729"/>
    </source>
</evidence>
<evidence type="ECO:0000256" key="8">
    <source>
        <dbReference type="ARBA" id="ARBA00025737"/>
    </source>
</evidence>
<dbReference type="InterPro" id="IPR048328">
    <property type="entry name" value="Dyp_perox_C"/>
</dbReference>
<dbReference type="PANTHER" id="PTHR30521:SF4">
    <property type="entry name" value="DEFERROCHELATASE"/>
    <property type="match status" value="1"/>
</dbReference>
<dbReference type="GO" id="GO:0020037">
    <property type="term" value="F:heme binding"/>
    <property type="evidence" value="ECO:0007669"/>
    <property type="project" value="InterPro"/>
</dbReference>
<keyword evidence="4" id="KW-0479">Metal-binding</keyword>